<dbReference type="GO" id="GO:0016020">
    <property type="term" value="C:membrane"/>
    <property type="evidence" value="ECO:0007669"/>
    <property type="project" value="InterPro"/>
</dbReference>
<reference evidence="1 2" key="1">
    <citation type="journal article" date="2016" name="PLoS ONE">
        <title>Complete Genome Sequence and Comparative Genomics of a Novel Myxobacterium Myxococcus hansupus.</title>
        <authorList>
            <person name="Sharma G."/>
            <person name="Narwani T."/>
            <person name="Subramanian S."/>
        </authorList>
    </citation>
    <scope>NUCLEOTIDE SEQUENCE [LARGE SCALE GENOMIC DNA]</scope>
    <source>
        <strain evidence="2">mixupus</strain>
    </source>
</reference>
<accession>A0A0H4X1Z8</accession>
<evidence type="ECO:0000313" key="1">
    <source>
        <dbReference type="EMBL" id="AKQ69691.1"/>
    </source>
</evidence>
<dbReference type="KEGG" id="mym:A176_006603"/>
<keyword evidence="2" id="KW-1185">Reference proteome</keyword>
<dbReference type="InterPro" id="IPR008414">
    <property type="entry name" value="HBL"/>
</dbReference>
<name>A0A0H4X1Z8_9BACT</name>
<evidence type="ECO:0000313" key="2">
    <source>
        <dbReference type="Proteomes" id="UP000009026"/>
    </source>
</evidence>
<proteinExistence type="predicted"/>
<dbReference type="Gene3D" id="1.20.1170.10">
    <property type="match status" value="1"/>
</dbReference>
<dbReference type="PATRIC" id="fig|1297742.4.peg.6693"/>
<sequence length="350" mass="36382">MADAFSPQQVAAALSNLAASAAPLQMYAQTLLQQPVVSMDEVPSLATDLQEAHAVSRFCVDSVLPQAFRVDAAAIGFSNQLLAMYPEFLVLARQIDGGGPASQDATARFIEGLELLCKNLTQQGPAIADLAAQASALSTRAAQVSTKLTADAQAAAGSQEIADLQQQINDTLAAIDADCQVISNGMSGTNKALVKLAIQEFNLEDDAKAGVKAFVGFILDVANENSAVIEAQNDIQRQLKTLASLYAQISPLLVEAAVAQNAASEAALFSTNATRTQQAALALGQAWLALQQGFESLAAALQSGTATEPLAPQLSDCQAAWEALLDGCKSWQTIGLFPVTVLPPQDAAAA</sequence>
<dbReference type="SUPFAM" id="SSF58100">
    <property type="entry name" value="Bacterial hemolysins"/>
    <property type="match status" value="1"/>
</dbReference>
<dbReference type="Proteomes" id="UP000009026">
    <property type="component" value="Chromosome"/>
</dbReference>
<gene>
    <name evidence="1" type="ORF">A176_006603</name>
</gene>
<dbReference type="Pfam" id="PF05791">
    <property type="entry name" value="Bacillus_HBL"/>
    <property type="match status" value="1"/>
</dbReference>
<dbReference type="STRING" id="1297742.A176_006603"/>
<dbReference type="OrthoDB" id="9827213at2"/>
<dbReference type="EMBL" id="CP012109">
    <property type="protein sequence ID" value="AKQ69691.1"/>
    <property type="molecule type" value="Genomic_DNA"/>
</dbReference>
<organism evidence="1 2">
    <name type="scientific">Pseudomyxococcus hansupus</name>
    <dbReference type="NCBI Taxonomy" id="1297742"/>
    <lineage>
        <taxon>Bacteria</taxon>
        <taxon>Pseudomonadati</taxon>
        <taxon>Myxococcota</taxon>
        <taxon>Myxococcia</taxon>
        <taxon>Myxococcales</taxon>
        <taxon>Cystobacterineae</taxon>
        <taxon>Myxococcaceae</taxon>
        <taxon>Pseudomyxococcus</taxon>
    </lineage>
</organism>
<protein>
    <submittedName>
        <fullName evidence="1">Uncharacterized protein</fullName>
    </submittedName>
</protein>
<dbReference type="AlphaFoldDB" id="A0A0H4X1Z8"/>
<dbReference type="RefSeq" id="WP_002636252.1">
    <property type="nucleotide sequence ID" value="NZ_CP012109.1"/>
</dbReference>